<dbReference type="InterPro" id="IPR009010">
    <property type="entry name" value="Asp_de-COase-like_dom_sf"/>
</dbReference>
<dbReference type="SUPFAM" id="SSF53706">
    <property type="entry name" value="Formate dehydrogenase/DMSO reductase, domains 1-3"/>
    <property type="match status" value="1"/>
</dbReference>
<dbReference type="GO" id="GO:0009389">
    <property type="term" value="F:dimethyl sulfoxide reductase activity"/>
    <property type="evidence" value="ECO:0007669"/>
    <property type="project" value="InterPro"/>
</dbReference>
<keyword evidence="5" id="KW-1003">Cell membrane</keyword>
<sequence>MDRCEEERLIEVPVSRRKLIQAGATTGLMAAVGGLSLPFSFTSQAANKTAIVEDKAVWSSCTVNCGSRCLLRLHVKDDSVYWVESDTTGNDEYGNHQVRACLRGRSIRRRMNHPDRLKYPMKRVGKRGEGKFERISWDEALDTIADNLKRIIANYGNEAVHVIYATGVAGGNITKSSMPFRLMNSCGGFLGRYGTYSTAQITAGMNYLYGGRSGNSPDDIANTKLVVMFGNNPAETRMSGGGVTYYVEQARERSNARMIVIDPRYNDTAAGREDEWLPIRPGTDAALAAALAWVLITEDMVDKPFLDKYCVGYDEVTLPASAPKNGHYKAYILGDGPDGIAKTPEWAAQITGIPADKIIKLAREIGQAKPAYICQGWGPQRQSNGEQTSRAIAMLAILTGNVGISGGNSGDREGTFDLGVEMFSPLKNPVKTEISSFTWTEAIERGTEMTSTRDGVRGKDKLDVPIKFMWCYASNTLINQNSNISRTHEILQDENKCEMIVCIDHFMTASAKYSDIFMTASAKYSDSDILLPDLMPTEQEDLIPHEEAGNMAYVILGQPSTSPKFERKPIYWTMSEIAKRLGPDVYQTFTEGRTQHEWVQYLCAKTKERHPDMPDYEEMKTAGIYKLKCPDEHVVAYKDFRKDPISNPLKTPSGKIEIYSERLANIAKTWELKPDEVIDPLPIYTPGFNGWEDPARREYPLQMTGFHFKGRVHSSYGNIDVLKQACRQEIWINPIDARDRGIKNGDTVRVFNQYGQTLIPAKVTPRIMPGVTAMGEGMWLNADMFGDKVDHGGSINILTTHRTSPLAKANPSHSNLVQVEKV</sequence>
<dbReference type="Pfam" id="PF04879">
    <property type="entry name" value="Molybdop_Fe4S4"/>
    <property type="match status" value="1"/>
</dbReference>
<comment type="caution">
    <text evidence="16">The sequence shown here is derived from an EMBL/GenBank/DDBJ whole genome shotgun (WGS) entry which is preliminary data.</text>
</comment>
<dbReference type="PROSITE" id="PS00932">
    <property type="entry name" value="MOLYBDOPTERIN_PROK_3"/>
    <property type="match status" value="1"/>
</dbReference>
<evidence type="ECO:0000313" key="16">
    <source>
        <dbReference type="EMBL" id="EHC89516.1"/>
    </source>
</evidence>
<dbReference type="Pfam" id="PF00384">
    <property type="entry name" value="Molybdopterin"/>
    <property type="match status" value="1"/>
</dbReference>
<evidence type="ECO:0000256" key="9">
    <source>
        <dbReference type="ARBA" id="ARBA00022729"/>
    </source>
</evidence>
<evidence type="ECO:0000256" key="11">
    <source>
        <dbReference type="ARBA" id="ARBA00023002"/>
    </source>
</evidence>
<feature type="domain" description="4Fe-4S Mo/W bis-MGD-type" evidence="15">
    <location>
        <begin position="54"/>
        <end position="115"/>
    </location>
</feature>
<dbReference type="PATRIC" id="fig|913082.3.peg.1761"/>
<dbReference type="FunFam" id="3.40.50.12440:FF:000002">
    <property type="entry name" value="Anaerobic dimethyl sulfoxide reductase, A subunit"/>
    <property type="match status" value="1"/>
</dbReference>
<dbReference type="Proteomes" id="UP000005065">
    <property type="component" value="Unassembled WGS sequence"/>
</dbReference>
<dbReference type="Gene3D" id="3.40.228.10">
    <property type="entry name" value="Dimethylsulfoxide Reductase, domain 2"/>
    <property type="match status" value="1"/>
</dbReference>
<dbReference type="BioCyc" id="SENT913082:G120J-3906-MONOMER"/>
<dbReference type="PROSITE" id="PS51669">
    <property type="entry name" value="4FE4S_MOW_BIS_MGD"/>
    <property type="match status" value="1"/>
</dbReference>
<keyword evidence="10" id="KW-0574">Periplasm</keyword>
<evidence type="ECO:0000256" key="5">
    <source>
        <dbReference type="ARBA" id="ARBA00022475"/>
    </source>
</evidence>
<dbReference type="GO" id="GO:0043546">
    <property type="term" value="F:molybdopterin cofactor binding"/>
    <property type="evidence" value="ECO:0007669"/>
    <property type="project" value="InterPro"/>
</dbReference>
<organism evidence="16 17">
    <name type="scientific">Salmonella enterica subsp. enterica serovar Senftenberg str. A4-543</name>
    <dbReference type="NCBI Taxonomy" id="913082"/>
    <lineage>
        <taxon>Bacteria</taxon>
        <taxon>Pseudomonadati</taxon>
        <taxon>Pseudomonadota</taxon>
        <taxon>Gammaproteobacteria</taxon>
        <taxon>Enterobacterales</taxon>
        <taxon>Enterobacteriaceae</taxon>
        <taxon>Salmonella</taxon>
    </lineage>
</organism>
<name>G5QZD1_SALSE</name>
<evidence type="ECO:0000256" key="6">
    <source>
        <dbReference type="ARBA" id="ARBA00022485"/>
    </source>
</evidence>
<dbReference type="InterPro" id="IPR006657">
    <property type="entry name" value="MoPterin_dinucl-bd_dom"/>
</dbReference>
<keyword evidence="12" id="KW-0408">Iron</keyword>
<evidence type="ECO:0000259" key="15">
    <source>
        <dbReference type="PROSITE" id="PS51669"/>
    </source>
</evidence>
<evidence type="ECO:0000313" key="17">
    <source>
        <dbReference type="Proteomes" id="UP000005065"/>
    </source>
</evidence>
<comment type="similarity">
    <text evidence="4">Belongs to the prokaryotic molybdopterin-containing oxidoreductase family.</text>
</comment>
<dbReference type="PANTHER" id="PTHR43742:SF1">
    <property type="entry name" value="DIMETHYL SULFOXIDE REDUCTASE CHAIN YNFF-RELATED"/>
    <property type="match status" value="1"/>
</dbReference>
<gene>
    <name evidence="16" type="ORF">LTSESEN_2283</name>
</gene>
<keyword evidence="6" id="KW-0004">4Fe-4S</keyword>
<dbReference type="SMART" id="SM00926">
    <property type="entry name" value="Molybdop_Fe4S4"/>
    <property type="match status" value="1"/>
</dbReference>
<dbReference type="EMBL" id="AFCU01000746">
    <property type="protein sequence ID" value="EHC89516.1"/>
    <property type="molecule type" value="Genomic_DNA"/>
</dbReference>
<comment type="subcellular location">
    <subcellularLocation>
        <location evidence="3">Cell membrane</location>
        <topology evidence="3">Peripheral membrane protein</topology>
        <orientation evidence="3">Cytoplasmic side</orientation>
    </subcellularLocation>
</comment>
<proteinExistence type="inferred from homology"/>
<keyword evidence="8" id="KW-0479">Metal-binding</keyword>
<keyword evidence="13" id="KW-0411">Iron-sulfur</keyword>
<reference evidence="16 17" key="1">
    <citation type="journal article" date="2011" name="BMC Genomics">
        <title>Genome sequencing reveals diversification of virulence factor content and possible host adaptation in distinct subpopulations of Salmonella enterica.</title>
        <authorList>
            <person name="den Bakker H.C."/>
            <person name="Moreno Switt A.I."/>
            <person name="Govoni G."/>
            <person name="Cummings C.A."/>
            <person name="Ranieri M.L."/>
            <person name="Degoricija L."/>
            <person name="Hoelzer K."/>
            <person name="Rodriguez-Rivera L.D."/>
            <person name="Brown S."/>
            <person name="Bolchacova E."/>
            <person name="Furtado M.R."/>
            <person name="Wiedmann M."/>
        </authorList>
    </citation>
    <scope>NUCLEOTIDE SEQUENCE [LARGE SCALE GENOMIC DNA]</scope>
    <source>
        <strain evidence="16 17">A4-543</strain>
    </source>
</reference>
<dbReference type="InterPro" id="IPR027467">
    <property type="entry name" value="MopterinOxRdtase_cofactor_BS"/>
</dbReference>
<evidence type="ECO:0000256" key="4">
    <source>
        <dbReference type="ARBA" id="ARBA00010312"/>
    </source>
</evidence>
<dbReference type="InterPro" id="IPR050612">
    <property type="entry name" value="Prok_Mopterin_Oxidored"/>
</dbReference>
<evidence type="ECO:0000256" key="2">
    <source>
        <dbReference type="ARBA" id="ARBA00001966"/>
    </source>
</evidence>
<keyword evidence="9" id="KW-0732">Signal</keyword>
<dbReference type="CDD" id="cd02770">
    <property type="entry name" value="MopB_DmsA-EC"/>
    <property type="match status" value="1"/>
</dbReference>
<keyword evidence="11" id="KW-0560">Oxidoreductase</keyword>
<dbReference type="Gene3D" id="2.40.40.20">
    <property type="match status" value="1"/>
</dbReference>
<dbReference type="GO" id="GO:0009061">
    <property type="term" value="P:anaerobic respiration"/>
    <property type="evidence" value="ECO:0007669"/>
    <property type="project" value="TreeGrafter"/>
</dbReference>
<dbReference type="InterPro" id="IPR006656">
    <property type="entry name" value="Mopterin_OxRdtase"/>
</dbReference>
<comment type="cofactor">
    <cofactor evidence="2">
        <name>[4Fe-4S] cluster</name>
        <dbReference type="ChEBI" id="CHEBI:49883"/>
    </cofactor>
</comment>
<evidence type="ECO:0000256" key="8">
    <source>
        <dbReference type="ARBA" id="ARBA00022723"/>
    </source>
</evidence>
<keyword evidence="7" id="KW-0500">Molybdenum</keyword>
<dbReference type="CDD" id="cd02794">
    <property type="entry name" value="MopB_CT_DmsA-EC"/>
    <property type="match status" value="1"/>
</dbReference>
<accession>G5QZD1</accession>
<dbReference type="GO" id="GO:0030151">
    <property type="term" value="F:molybdenum ion binding"/>
    <property type="evidence" value="ECO:0007669"/>
    <property type="project" value="InterPro"/>
</dbReference>
<dbReference type="Gene3D" id="3.40.50.740">
    <property type="match status" value="2"/>
</dbReference>
<dbReference type="InterPro" id="IPR011888">
    <property type="entry name" value="Anaer_DMSO_reductase"/>
</dbReference>
<dbReference type="FunFam" id="3.40.228.10:FF:000004">
    <property type="entry name" value="Dimethyl sulfoxide reductase subunit A"/>
    <property type="match status" value="1"/>
</dbReference>
<dbReference type="InterPro" id="IPR006655">
    <property type="entry name" value="Mopterin_OxRdtase_prok_CS"/>
</dbReference>
<evidence type="ECO:0000256" key="7">
    <source>
        <dbReference type="ARBA" id="ARBA00022505"/>
    </source>
</evidence>
<dbReference type="Pfam" id="PF01568">
    <property type="entry name" value="Molydop_binding"/>
    <property type="match status" value="1"/>
</dbReference>
<dbReference type="PROSITE" id="PS00551">
    <property type="entry name" value="MOLYBDOPTERIN_PROK_1"/>
    <property type="match status" value="1"/>
</dbReference>
<keyword evidence="14" id="KW-0472">Membrane</keyword>
<dbReference type="GO" id="GO:0009055">
    <property type="term" value="F:electron transfer activity"/>
    <property type="evidence" value="ECO:0007669"/>
    <property type="project" value="TreeGrafter"/>
</dbReference>
<dbReference type="SUPFAM" id="SSF50692">
    <property type="entry name" value="ADC-like"/>
    <property type="match status" value="1"/>
</dbReference>
<evidence type="ECO:0000256" key="3">
    <source>
        <dbReference type="ARBA" id="ARBA00004413"/>
    </source>
</evidence>
<dbReference type="FunFam" id="2.40.40.20:FF:000010">
    <property type="entry name" value="Anaerobic dimethyl sulfoxide reductase subunit A"/>
    <property type="match status" value="1"/>
</dbReference>
<dbReference type="FunFam" id="3.40.50.12440:FF:000003">
    <property type="entry name" value="Anaerobic dimethyl sulfoxide reductase subunit A"/>
    <property type="match status" value="1"/>
</dbReference>
<evidence type="ECO:0000256" key="12">
    <source>
        <dbReference type="ARBA" id="ARBA00023004"/>
    </source>
</evidence>
<evidence type="ECO:0000256" key="13">
    <source>
        <dbReference type="ARBA" id="ARBA00023014"/>
    </source>
</evidence>
<evidence type="ECO:0000256" key="14">
    <source>
        <dbReference type="ARBA" id="ARBA00023136"/>
    </source>
</evidence>
<evidence type="ECO:0000256" key="10">
    <source>
        <dbReference type="ARBA" id="ARBA00022764"/>
    </source>
</evidence>
<dbReference type="InterPro" id="IPR006311">
    <property type="entry name" value="TAT_signal"/>
</dbReference>
<evidence type="ECO:0000256" key="1">
    <source>
        <dbReference type="ARBA" id="ARBA00001942"/>
    </source>
</evidence>
<dbReference type="NCBIfam" id="TIGR02166">
    <property type="entry name" value="dmsA_ynfE"/>
    <property type="match status" value="1"/>
</dbReference>
<dbReference type="PANTHER" id="PTHR43742">
    <property type="entry name" value="TRIMETHYLAMINE-N-OXIDE REDUCTASE"/>
    <property type="match status" value="1"/>
</dbReference>
<protein>
    <submittedName>
        <fullName evidence="16">Anaerobic dimethyl sulfoxide reductase chain A</fullName>
    </submittedName>
</protein>
<comment type="cofactor">
    <cofactor evidence="1">
        <name>Mo-bis(molybdopterin guanine dinucleotide)</name>
        <dbReference type="ChEBI" id="CHEBI:60539"/>
    </cofactor>
</comment>
<dbReference type="Gene3D" id="3.40.50.12440">
    <property type="match status" value="1"/>
</dbReference>
<dbReference type="InterPro" id="IPR006963">
    <property type="entry name" value="Mopterin_OxRdtase_4Fe-4S_dom"/>
</dbReference>
<dbReference type="GO" id="GO:0030288">
    <property type="term" value="C:outer membrane-bounded periplasmic space"/>
    <property type="evidence" value="ECO:0007669"/>
    <property type="project" value="TreeGrafter"/>
</dbReference>
<dbReference type="PROSITE" id="PS51318">
    <property type="entry name" value="TAT"/>
    <property type="match status" value="1"/>
</dbReference>
<dbReference type="GO" id="GO:0051539">
    <property type="term" value="F:4 iron, 4 sulfur cluster binding"/>
    <property type="evidence" value="ECO:0007669"/>
    <property type="project" value="UniProtKB-KW"/>
</dbReference>
<dbReference type="GO" id="GO:0005886">
    <property type="term" value="C:plasma membrane"/>
    <property type="evidence" value="ECO:0007669"/>
    <property type="project" value="UniProtKB-SubCell"/>
</dbReference>
<dbReference type="AlphaFoldDB" id="G5QZD1"/>